<protein>
    <submittedName>
        <fullName evidence="2">Pep-cterm sorting domain-containing protein</fullName>
    </submittedName>
</protein>
<keyword evidence="3" id="KW-1185">Reference proteome</keyword>
<dbReference type="InterPro" id="IPR029062">
    <property type="entry name" value="Class_I_gatase-like"/>
</dbReference>
<proteinExistence type="predicted"/>
<dbReference type="SMART" id="SM00225">
    <property type="entry name" value="BTB"/>
    <property type="match status" value="1"/>
</dbReference>
<comment type="caution">
    <text evidence="2">The sequence shown here is derived from an EMBL/GenBank/DDBJ whole genome shotgun (WGS) entry which is preliminary data.</text>
</comment>
<evidence type="ECO:0000259" key="1">
    <source>
        <dbReference type="PROSITE" id="PS50097"/>
    </source>
</evidence>
<reference evidence="2" key="1">
    <citation type="submission" date="2022-08" db="EMBL/GenBank/DDBJ databases">
        <title>Novel sulfate-reducing endosymbionts in the free-living metamonad Anaeramoeba.</title>
        <authorList>
            <person name="Jerlstrom-Hultqvist J."/>
            <person name="Cepicka I."/>
            <person name="Gallot-Lavallee L."/>
            <person name="Salas-Leiva D."/>
            <person name="Curtis B.A."/>
            <person name="Zahonova K."/>
            <person name="Pipaliya S."/>
            <person name="Dacks J."/>
            <person name="Roger A.J."/>
        </authorList>
    </citation>
    <scope>NUCLEOTIDE SEQUENCE</scope>
    <source>
        <strain evidence="2">Schooner1</strain>
    </source>
</reference>
<evidence type="ECO:0000313" key="3">
    <source>
        <dbReference type="Proteomes" id="UP001150062"/>
    </source>
</evidence>
<dbReference type="Proteomes" id="UP001150062">
    <property type="component" value="Unassembled WGS sequence"/>
</dbReference>
<dbReference type="PANTHER" id="PTHR45774:SF3">
    <property type="entry name" value="BTB (POZ) DOMAIN-CONTAINING 2B-RELATED"/>
    <property type="match status" value="1"/>
</dbReference>
<accession>A0ABQ8Z3B9</accession>
<dbReference type="PROSITE" id="PS50097">
    <property type="entry name" value="BTB"/>
    <property type="match status" value="1"/>
</dbReference>
<dbReference type="EMBL" id="JAOAOG010000064">
    <property type="protein sequence ID" value="KAJ6251278.1"/>
    <property type="molecule type" value="Genomic_DNA"/>
</dbReference>
<dbReference type="PANTHER" id="PTHR45774">
    <property type="entry name" value="BTB/POZ DOMAIN-CONTAINING"/>
    <property type="match status" value="1"/>
</dbReference>
<dbReference type="InterPro" id="IPR000210">
    <property type="entry name" value="BTB/POZ_dom"/>
</dbReference>
<dbReference type="SUPFAM" id="SSF52317">
    <property type="entry name" value="Class I glutamine amidotransferase-like"/>
    <property type="match status" value="1"/>
</dbReference>
<organism evidence="2 3">
    <name type="scientific">Anaeramoeba flamelloides</name>
    <dbReference type="NCBI Taxonomy" id="1746091"/>
    <lineage>
        <taxon>Eukaryota</taxon>
        <taxon>Metamonada</taxon>
        <taxon>Anaeramoebidae</taxon>
        <taxon>Anaeramoeba</taxon>
    </lineage>
</organism>
<dbReference type="CDD" id="cd14733">
    <property type="entry name" value="BACK"/>
    <property type="match status" value="1"/>
</dbReference>
<dbReference type="SUPFAM" id="SSF54695">
    <property type="entry name" value="POZ domain"/>
    <property type="match status" value="1"/>
</dbReference>
<dbReference type="InterPro" id="IPR011333">
    <property type="entry name" value="SKP1/BTB/POZ_sf"/>
</dbReference>
<feature type="domain" description="BTB" evidence="1">
    <location>
        <begin position="19"/>
        <end position="92"/>
    </location>
</feature>
<dbReference type="Gene3D" id="1.25.40.420">
    <property type="match status" value="1"/>
</dbReference>
<evidence type="ECO:0000313" key="2">
    <source>
        <dbReference type="EMBL" id="KAJ6251278.1"/>
    </source>
</evidence>
<name>A0ABQ8Z3B9_9EUKA</name>
<gene>
    <name evidence="2" type="ORF">M0813_15184</name>
</gene>
<dbReference type="Gene3D" id="3.30.710.10">
    <property type="entry name" value="Potassium Channel Kv1.1, Chain A"/>
    <property type="match status" value="1"/>
</dbReference>
<sequence length="518" mass="59630">MFEPIQITLSKLVDQERFADVKFKVGDDEVIMWGHQLLLSLSSPFWESMFYGENWKETSRGKVSEIVIDDVDPALFSLYLKFTYTRDLLIKDEETIEKLFFLSIKYSDSNLNFLCQDYYKKQLTNDNCLFYLKTAHEFNMKSLKKTALRLLQKSCDSVITSKECLDDFPADLVLEIFSLGSLHLEEIYLFKTLENWGENEVKKYYEQKNPNKQQGKKVDEGKRRSKLKKILKPFLPLIKLEYMNFDDLGIISETDLFPSELILQYVFNLANECKLDLKSLSRFSSKHQKKDKDLKILLIASCRRGNARVRAIMGSIRSGKIRNVDLVTCSDQFVPYEDMLCYDAIVLRTANTGTLKQGRDLGNNLAKFVKTGRGLVIFAINTLHSNDDTNIKGAIYDEKLVPLKKLTRESFTSRNLGTVDLPNHPIMKGVKAFQTKDYCHIIPTEEVFNGKIIAKWSNGYPLITEKRAKKHWGSVVVLNFHPISTETTNTCGKSWLHNTDGNRIISNSVSYVAKKKLN</sequence>
<dbReference type="Pfam" id="PF00651">
    <property type="entry name" value="BTB"/>
    <property type="match status" value="1"/>
</dbReference>